<dbReference type="PANTHER" id="PTHR15326:SF2">
    <property type="entry name" value="PROTEIN TAMOZHENNIC"/>
    <property type="match status" value="1"/>
</dbReference>
<protein>
    <submittedName>
        <fullName evidence="7">Spermatogenesis associated 2</fullName>
    </submittedName>
</protein>
<dbReference type="AlphaFoldDB" id="A0A8C4NB16"/>
<comment type="similarity">
    <text evidence="3">Belongs to the SPATA2 family.</text>
</comment>
<dbReference type="Gene3D" id="1.20.58.2190">
    <property type="match status" value="1"/>
</dbReference>
<feature type="region of interest" description="Disordered" evidence="5">
    <location>
        <begin position="238"/>
        <end position="288"/>
    </location>
</feature>
<dbReference type="Proteomes" id="UP000694388">
    <property type="component" value="Unplaced"/>
</dbReference>
<evidence type="ECO:0000313" key="8">
    <source>
        <dbReference type="Proteomes" id="UP000694388"/>
    </source>
</evidence>
<evidence type="ECO:0000256" key="4">
    <source>
        <dbReference type="PROSITE-ProRule" id="PRU00024"/>
    </source>
</evidence>
<dbReference type="PROSITE" id="PS50119">
    <property type="entry name" value="ZF_BBOX"/>
    <property type="match status" value="1"/>
</dbReference>
<dbReference type="GO" id="GO:0005737">
    <property type="term" value="C:cytoplasm"/>
    <property type="evidence" value="ECO:0007669"/>
    <property type="project" value="TreeGrafter"/>
</dbReference>
<reference evidence="7" key="1">
    <citation type="submission" date="2025-08" db="UniProtKB">
        <authorList>
            <consortium name="Ensembl"/>
        </authorList>
    </citation>
    <scope>IDENTIFICATION</scope>
</reference>
<dbReference type="Ensembl" id="ENSEBUT00000003801.1">
    <property type="protein sequence ID" value="ENSEBUP00000003430.1"/>
    <property type="gene ID" value="ENSEBUG00000002488.1"/>
</dbReference>
<evidence type="ECO:0000256" key="2">
    <source>
        <dbReference type="ARBA" id="ARBA00022833"/>
    </source>
</evidence>
<keyword evidence="8" id="KW-1185">Reference proteome</keyword>
<dbReference type="GO" id="GO:0008270">
    <property type="term" value="F:zinc ion binding"/>
    <property type="evidence" value="ECO:0007669"/>
    <property type="project" value="UniProtKB-KW"/>
</dbReference>
<proteinExistence type="inferred from homology"/>
<evidence type="ECO:0000256" key="3">
    <source>
        <dbReference type="ARBA" id="ARBA00038142"/>
    </source>
</evidence>
<dbReference type="InterPro" id="IPR000315">
    <property type="entry name" value="Znf_B-box"/>
</dbReference>
<dbReference type="OMA" id="MCMSLYA"/>
<evidence type="ECO:0000313" key="7">
    <source>
        <dbReference type="Ensembl" id="ENSEBUP00000003430.1"/>
    </source>
</evidence>
<feature type="compositionally biased region" description="Polar residues" evidence="5">
    <location>
        <begin position="275"/>
        <end position="287"/>
    </location>
</feature>
<evidence type="ECO:0000256" key="1">
    <source>
        <dbReference type="ARBA" id="ARBA00022771"/>
    </source>
</evidence>
<dbReference type="Pfam" id="PF21388">
    <property type="entry name" value="SPATA2_PUB-like"/>
    <property type="match status" value="1"/>
</dbReference>
<evidence type="ECO:0000256" key="5">
    <source>
        <dbReference type="SAM" id="MobiDB-lite"/>
    </source>
</evidence>
<dbReference type="GeneTree" id="ENSGT00530000063956"/>
<reference evidence="7" key="2">
    <citation type="submission" date="2025-09" db="UniProtKB">
        <authorList>
            <consortium name="Ensembl"/>
        </authorList>
    </citation>
    <scope>IDENTIFICATION</scope>
</reference>
<dbReference type="PANTHER" id="PTHR15326">
    <property type="entry name" value="SPERMATOGENESIS-ASSOCIATED PROTEIN 2/TAMOZHENNIC"/>
    <property type="match status" value="1"/>
</dbReference>
<evidence type="ECO:0000259" key="6">
    <source>
        <dbReference type="PROSITE" id="PS50119"/>
    </source>
</evidence>
<sequence>MDGNRTQDEHRKQLYNDYVRLQESRIWHGDPQPPDKSQKVSESDLDKAAHVFLCSDGCSGGGGGGRFQPKFVAVDFYSLLEGVARRNVDPALLGKCWQWFEMLCLNGLLYPWRKEFRSIKTFCGPFVYYVRGCLGSDAGSLLSKMGYSLRPDRQQYERAGRLRAEEVRHLAFEFFLARAESDIVVEIWKRTADRGVALLDVLRERRGCRHTVQTCILQVVGGRRTSSRGTRTEDIVAQDADQRDSRPTARVERTMSRGALSPSSVDGEDFASEISRPTPSLLRMSSSPREHVVVSASSRAAPSDECCIHGTSDDDVDMYTAPDISDGRSQSLINYRSRDISQGGLSIMERPVFRDRRPSADSVSHRGIASEPERRSVTAPIPSMSISRIGNEDGECIRALTTAASGRYEWYPLCNQCHKLESSCVCTQCSSVICSYCYGIAGPCSKGSSGHDYVSYSRPARSLAASRNPEPTHLPRSVVAPSTAGKTSVGSTRVMGGSAKCGFCGQSGARLACRDCQKVACERCRRSYGEQCLRHAAPHAFVAQSNLTYPLGGGMSKKQL</sequence>
<keyword evidence="2" id="KW-0862">Zinc</keyword>
<name>A0A8C4NB16_EPTBU</name>
<feature type="region of interest" description="Disordered" evidence="5">
    <location>
        <begin position="357"/>
        <end position="376"/>
    </location>
</feature>
<dbReference type="InterPro" id="IPR048839">
    <property type="entry name" value="SPATA2_PUB-like"/>
</dbReference>
<keyword evidence="1 4" id="KW-0479">Metal-binding</keyword>
<feature type="compositionally biased region" description="Basic and acidic residues" evidence="5">
    <location>
        <begin position="238"/>
        <end position="255"/>
    </location>
</feature>
<organism evidence="7 8">
    <name type="scientific">Eptatretus burgeri</name>
    <name type="common">Inshore hagfish</name>
    <dbReference type="NCBI Taxonomy" id="7764"/>
    <lineage>
        <taxon>Eukaryota</taxon>
        <taxon>Metazoa</taxon>
        <taxon>Chordata</taxon>
        <taxon>Craniata</taxon>
        <taxon>Vertebrata</taxon>
        <taxon>Cyclostomata</taxon>
        <taxon>Myxini</taxon>
        <taxon>Myxiniformes</taxon>
        <taxon>Myxinidae</taxon>
        <taxon>Eptatretinae</taxon>
        <taxon>Eptatretus</taxon>
    </lineage>
</organism>
<feature type="region of interest" description="Disordered" evidence="5">
    <location>
        <begin position="464"/>
        <end position="491"/>
    </location>
</feature>
<keyword evidence="1 4" id="KW-0863">Zinc-finger</keyword>
<accession>A0A8C4NB16</accession>
<feature type="domain" description="B box-type" evidence="6">
    <location>
        <begin position="496"/>
        <end position="544"/>
    </location>
</feature>